<dbReference type="Gene3D" id="2.40.70.10">
    <property type="entry name" value="Acid Proteases"/>
    <property type="match status" value="1"/>
</dbReference>
<dbReference type="InterPro" id="IPR021109">
    <property type="entry name" value="Peptidase_aspartic_dom_sf"/>
</dbReference>
<accession>A0A699HST4</accession>
<evidence type="ECO:0000313" key="1">
    <source>
        <dbReference type="EMBL" id="GEY67680.1"/>
    </source>
</evidence>
<comment type="caution">
    <text evidence="1">The sequence shown here is derived from an EMBL/GenBank/DDBJ whole genome shotgun (WGS) entry which is preliminary data.</text>
</comment>
<dbReference type="PANTHER" id="PTHR33067">
    <property type="entry name" value="RNA-DIRECTED DNA POLYMERASE-RELATED"/>
    <property type="match status" value="1"/>
</dbReference>
<dbReference type="AlphaFoldDB" id="A0A699HST4"/>
<proteinExistence type="predicted"/>
<name>A0A699HST4_TANCI</name>
<sequence length="600" mass="68423">MGVCVEILGRKRGGNKKVCEVSLALWDVRVWLGLLYELNMHYMTRTSVLVFASSCDTPQGEPILLIVYPLFQILDLRGAIPSKTVADAKVAIQEMADTLKNGTMEHLGQEVLKLLTDWNNANPSYQERRQSMEDTLSKFMSESTNRHKEKSILIKEIRASTDAVIRNQKASIKTLEIQIGQMSKVLQEKGFRSLPSSTKANREIKSSRSRLLLKLIHTLSAVLEPPIRRSSVSVMPLSTYLNLGLGKLSHTKLIVELADKTVKYPKGIAKNMLVGIGKFIFLIDFIIIDMPEDIKGLHAKFERKMELDLEARLMGETLVLNRSLDPFFEDYIELNDLHKPIKLRRNQGNELMPTIKECKVVEEFRARNDARMDSKVFGYHGDCDHDKKIHIDCAYNLMFFFMIDFAVLEDMDAYRNEGMGDVIFGESFLREVETYARRFDGMITIYNGNDKVTYQIAQSLLRFKHHTNKQCNKIPPLLKEATAVRKVITLLRHVIGSSPREKIGTTKPESSREDELHLHGVRVVQDMHEADQSQMSGSCSTDSSIIPLCSLFIMYSSILLYQESYRSLSNIDGRLSAPERIIYSARVFFCPREIIDSILI</sequence>
<reference evidence="1" key="1">
    <citation type="journal article" date="2019" name="Sci. Rep.">
        <title>Draft genome of Tanacetum cinerariifolium, the natural source of mosquito coil.</title>
        <authorList>
            <person name="Yamashiro T."/>
            <person name="Shiraishi A."/>
            <person name="Satake H."/>
            <person name="Nakayama K."/>
        </authorList>
    </citation>
    <scope>NUCLEOTIDE SEQUENCE</scope>
</reference>
<protein>
    <submittedName>
        <fullName evidence="1">Uncharacterized protein</fullName>
    </submittedName>
</protein>
<dbReference type="PANTHER" id="PTHR33067:SF9">
    <property type="entry name" value="RNA-DIRECTED DNA POLYMERASE"/>
    <property type="match status" value="1"/>
</dbReference>
<dbReference type="EMBL" id="BKCJ010199316">
    <property type="protein sequence ID" value="GEY67680.1"/>
    <property type="molecule type" value="Genomic_DNA"/>
</dbReference>
<organism evidence="1">
    <name type="scientific">Tanacetum cinerariifolium</name>
    <name type="common">Dalmatian daisy</name>
    <name type="synonym">Chrysanthemum cinerariifolium</name>
    <dbReference type="NCBI Taxonomy" id="118510"/>
    <lineage>
        <taxon>Eukaryota</taxon>
        <taxon>Viridiplantae</taxon>
        <taxon>Streptophyta</taxon>
        <taxon>Embryophyta</taxon>
        <taxon>Tracheophyta</taxon>
        <taxon>Spermatophyta</taxon>
        <taxon>Magnoliopsida</taxon>
        <taxon>eudicotyledons</taxon>
        <taxon>Gunneridae</taxon>
        <taxon>Pentapetalae</taxon>
        <taxon>asterids</taxon>
        <taxon>campanulids</taxon>
        <taxon>Asterales</taxon>
        <taxon>Asteraceae</taxon>
        <taxon>Asteroideae</taxon>
        <taxon>Anthemideae</taxon>
        <taxon>Anthemidinae</taxon>
        <taxon>Tanacetum</taxon>
    </lineage>
</organism>
<gene>
    <name evidence="1" type="ORF">Tci_439654</name>
</gene>